<accession>A0A0R1ZG84</accession>
<keyword evidence="4 7" id="KW-0812">Transmembrane</keyword>
<dbReference type="PANTHER" id="PTHR32322:SF18">
    <property type="entry name" value="S-ADENOSYLMETHIONINE_S-ADENOSYLHOMOCYSTEINE TRANSPORTER"/>
    <property type="match status" value="1"/>
</dbReference>
<comment type="caution">
    <text evidence="9">The sequence shown here is derived from an EMBL/GenBank/DDBJ whole genome shotgun (WGS) entry which is preliminary data.</text>
</comment>
<gene>
    <name evidence="9" type="ORF">FC64_GL001266</name>
</gene>
<protein>
    <submittedName>
        <fullName evidence="9">DMT superfamily drug metabolite transporter</fullName>
    </submittedName>
</protein>
<reference evidence="9 10" key="1">
    <citation type="journal article" date="2015" name="Genome Announc.">
        <title>Expanding the biotechnology potential of lactobacilli through comparative genomics of 213 strains and associated genera.</title>
        <authorList>
            <person name="Sun Z."/>
            <person name="Harris H.M."/>
            <person name="McCann A."/>
            <person name="Guo C."/>
            <person name="Argimon S."/>
            <person name="Zhang W."/>
            <person name="Yang X."/>
            <person name="Jeffery I.B."/>
            <person name="Cooney J.C."/>
            <person name="Kagawa T.F."/>
            <person name="Liu W."/>
            <person name="Song Y."/>
            <person name="Salvetti E."/>
            <person name="Wrobel A."/>
            <person name="Rasinkangas P."/>
            <person name="Parkhill J."/>
            <person name="Rea M.C."/>
            <person name="O'Sullivan O."/>
            <person name="Ritari J."/>
            <person name="Douillard F.P."/>
            <person name="Paul Ross R."/>
            <person name="Yang R."/>
            <person name="Briner A.E."/>
            <person name="Felis G.E."/>
            <person name="de Vos W.M."/>
            <person name="Barrangou R."/>
            <person name="Klaenhammer T.R."/>
            <person name="Caufield P.W."/>
            <person name="Cui Y."/>
            <person name="Zhang H."/>
            <person name="O'Toole P.W."/>
        </authorList>
    </citation>
    <scope>NUCLEOTIDE SEQUENCE [LARGE SCALE GENOMIC DNA]</scope>
    <source>
        <strain evidence="9 10">DSM 20653</strain>
    </source>
</reference>
<dbReference type="SUPFAM" id="SSF103481">
    <property type="entry name" value="Multidrug resistance efflux transporter EmrE"/>
    <property type="match status" value="2"/>
</dbReference>
<dbReference type="Proteomes" id="UP000051291">
    <property type="component" value="Unassembled WGS sequence"/>
</dbReference>
<dbReference type="GO" id="GO:0005886">
    <property type="term" value="C:plasma membrane"/>
    <property type="evidence" value="ECO:0007669"/>
    <property type="project" value="UniProtKB-SubCell"/>
</dbReference>
<dbReference type="Pfam" id="PF00892">
    <property type="entry name" value="EamA"/>
    <property type="match status" value="2"/>
</dbReference>
<feature type="transmembrane region" description="Helical" evidence="7">
    <location>
        <begin position="59"/>
        <end position="77"/>
    </location>
</feature>
<evidence type="ECO:0000256" key="7">
    <source>
        <dbReference type="SAM" id="Phobius"/>
    </source>
</evidence>
<feature type="domain" description="EamA" evidence="8">
    <location>
        <begin position="177"/>
        <end position="307"/>
    </location>
</feature>
<dbReference type="AlphaFoldDB" id="A0A0R1ZG84"/>
<feature type="transmembrane region" description="Helical" evidence="7">
    <location>
        <begin position="117"/>
        <end position="136"/>
    </location>
</feature>
<evidence type="ECO:0000313" key="9">
    <source>
        <dbReference type="EMBL" id="KRM52068.1"/>
    </source>
</evidence>
<dbReference type="PATRIC" id="fig|1423820.4.peg.1292"/>
<feature type="transmembrane region" description="Helical" evidence="7">
    <location>
        <begin position="233"/>
        <end position="257"/>
    </location>
</feature>
<keyword evidence="5 7" id="KW-1133">Transmembrane helix</keyword>
<keyword evidence="6 7" id="KW-0472">Membrane</keyword>
<dbReference type="PANTHER" id="PTHR32322">
    <property type="entry name" value="INNER MEMBRANE TRANSPORTER"/>
    <property type="match status" value="1"/>
</dbReference>
<sequence length="312" mass="34411">MTIVTAFFMRERRKIKLQVSHHRRWIVFGAIASIFWGLSGIIAKFLFEVPQMTPVFLTQIRMIFAGGIMVLLAAICGRHPFVVFYDRYAVLQFLIYGIIGMIPDQLFYFITVNYGNASIATILQFVGPFFVMLYMALVHHQLPRRIEIISAIVAFIGVAMVATNGRFTHLAVTPAVLFFGILSAVGVMTTTVSPRQLLQKYDALTVTGWGILIAGIALSIFHPVVPKVSLAPINFVEIIGVILIGTIIPFLLFSVALKHVNPTIMSLLDAFEPITATFGSVILMGLTLSVAEIIGSILIIIAVIGLNYQPKK</sequence>
<dbReference type="InterPro" id="IPR000620">
    <property type="entry name" value="EamA_dom"/>
</dbReference>
<feature type="domain" description="EamA" evidence="8">
    <location>
        <begin position="24"/>
        <end position="162"/>
    </location>
</feature>
<evidence type="ECO:0000256" key="3">
    <source>
        <dbReference type="ARBA" id="ARBA00022475"/>
    </source>
</evidence>
<feature type="transmembrane region" description="Helical" evidence="7">
    <location>
        <begin position="171"/>
        <end position="189"/>
    </location>
</feature>
<evidence type="ECO:0000256" key="1">
    <source>
        <dbReference type="ARBA" id="ARBA00004651"/>
    </source>
</evidence>
<dbReference type="EMBL" id="AYYZ01000029">
    <property type="protein sequence ID" value="KRM52068.1"/>
    <property type="molecule type" value="Genomic_DNA"/>
</dbReference>
<evidence type="ECO:0000256" key="4">
    <source>
        <dbReference type="ARBA" id="ARBA00022692"/>
    </source>
</evidence>
<feature type="transmembrane region" description="Helical" evidence="7">
    <location>
        <begin position="89"/>
        <end position="111"/>
    </location>
</feature>
<name>A0A0R1ZG84_9LACO</name>
<evidence type="ECO:0000256" key="6">
    <source>
        <dbReference type="ARBA" id="ARBA00023136"/>
    </source>
</evidence>
<feature type="transmembrane region" description="Helical" evidence="7">
    <location>
        <begin position="278"/>
        <end position="306"/>
    </location>
</feature>
<keyword evidence="3" id="KW-1003">Cell membrane</keyword>
<comment type="subcellular location">
    <subcellularLocation>
        <location evidence="1">Cell membrane</location>
        <topology evidence="1">Multi-pass membrane protein</topology>
    </subcellularLocation>
</comment>
<feature type="transmembrane region" description="Helical" evidence="7">
    <location>
        <begin position="148"/>
        <end position="165"/>
    </location>
</feature>
<proteinExistence type="inferred from homology"/>
<keyword evidence="10" id="KW-1185">Reference proteome</keyword>
<dbReference type="InterPro" id="IPR037185">
    <property type="entry name" value="EmrE-like"/>
</dbReference>
<dbReference type="InterPro" id="IPR050638">
    <property type="entry name" value="AA-Vitamin_Transporters"/>
</dbReference>
<organism evidence="9 10">
    <name type="scientific">Ligilactobacillus araffinosus DSM 20653</name>
    <dbReference type="NCBI Taxonomy" id="1423820"/>
    <lineage>
        <taxon>Bacteria</taxon>
        <taxon>Bacillati</taxon>
        <taxon>Bacillota</taxon>
        <taxon>Bacilli</taxon>
        <taxon>Lactobacillales</taxon>
        <taxon>Lactobacillaceae</taxon>
        <taxon>Ligilactobacillus</taxon>
    </lineage>
</organism>
<evidence type="ECO:0000256" key="5">
    <source>
        <dbReference type="ARBA" id="ARBA00022989"/>
    </source>
</evidence>
<dbReference type="Gene3D" id="1.10.3730.20">
    <property type="match status" value="1"/>
</dbReference>
<comment type="similarity">
    <text evidence="2">Belongs to the EamA transporter family.</text>
</comment>
<evidence type="ECO:0000313" key="10">
    <source>
        <dbReference type="Proteomes" id="UP000051291"/>
    </source>
</evidence>
<feature type="transmembrane region" description="Helical" evidence="7">
    <location>
        <begin position="201"/>
        <end position="221"/>
    </location>
</feature>
<evidence type="ECO:0000256" key="2">
    <source>
        <dbReference type="ARBA" id="ARBA00007362"/>
    </source>
</evidence>
<feature type="transmembrane region" description="Helical" evidence="7">
    <location>
        <begin position="25"/>
        <end position="47"/>
    </location>
</feature>
<dbReference type="STRING" id="1423820.FC64_GL001266"/>
<evidence type="ECO:0000259" key="8">
    <source>
        <dbReference type="Pfam" id="PF00892"/>
    </source>
</evidence>